<dbReference type="InterPro" id="IPR018846">
    <property type="entry name" value="Beta-prop_RSE1/DDB1/CPSF1_1st"/>
</dbReference>
<evidence type="ECO:0000256" key="2">
    <source>
        <dbReference type="ARBA" id="ARBA00023242"/>
    </source>
</evidence>
<dbReference type="AlphaFoldDB" id="T1JE89"/>
<evidence type="ECO:0000256" key="1">
    <source>
        <dbReference type="ARBA" id="ARBA00004123"/>
    </source>
</evidence>
<organism evidence="7 8">
    <name type="scientific">Strigamia maritima</name>
    <name type="common">European centipede</name>
    <name type="synonym">Geophilus maritimus</name>
    <dbReference type="NCBI Taxonomy" id="126957"/>
    <lineage>
        <taxon>Eukaryota</taxon>
        <taxon>Metazoa</taxon>
        <taxon>Ecdysozoa</taxon>
        <taxon>Arthropoda</taxon>
        <taxon>Myriapoda</taxon>
        <taxon>Chilopoda</taxon>
        <taxon>Pleurostigmophora</taxon>
        <taxon>Geophilomorpha</taxon>
        <taxon>Linotaeniidae</taxon>
        <taxon>Strigamia</taxon>
    </lineage>
</organism>
<feature type="domain" description="RSE1/DDB1/CPSF1 second beta-propeller" evidence="6">
    <location>
        <begin position="443"/>
        <end position="830"/>
    </location>
</feature>
<feature type="domain" description="RSE1/DDB1/CPSF1 C-terminal" evidence="4">
    <location>
        <begin position="874"/>
        <end position="1201"/>
    </location>
</feature>
<dbReference type="STRING" id="126957.T1JE89"/>
<dbReference type="InterPro" id="IPR050358">
    <property type="entry name" value="RSE1/DDB1/CFT1"/>
</dbReference>
<protein>
    <recommendedName>
        <fullName evidence="9">Cleavage/polyadenylation specificity factor A subunit C-terminal domain-containing protein</fullName>
    </recommendedName>
</protein>
<dbReference type="OMA" id="ICHVAGF"/>
<dbReference type="Pfam" id="PF10433">
    <property type="entry name" value="Beta-prop_RSE1_1st"/>
    <property type="match status" value="1"/>
</dbReference>
<comment type="subcellular location">
    <subcellularLocation>
        <location evidence="1">Nucleus</location>
    </subcellularLocation>
</comment>
<reference evidence="7" key="2">
    <citation type="submission" date="2015-02" db="UniProtKB">
        <authorList>
            <consortium name="EnsemblMetazoa"/>
        </authorList>
    </citation>
    <scope>IDENTIFICATION</scope>
</reference>
<dbReference type="InterPro" id="IPR004871">
    <property type="entry name" value="RSE1/DDB1/CPSF1_C"/>
</dbReference>
<keyword evidence="2" id="KW-0539">Nucleus</keyword>
<dbReference type="Gene3D" id="2.130.10.10">
    <property type="entry name" value="YVTN repeat-like/Quinoprotein amine dehydrogenase"/>
    <property type="match status" value="3"/>
</dbReference>
<evidence type="ECO:0000313" key="8">
    <source>
        <dbReference type="Proteomes" id="UP000014500"/>
    </source>
</evidence>
<dbReference type="GO" id="GO:0003676">
    <property type="term" value="F:nucleic acid binding"/>
    <property type="evidence" value="ECO:0007669"/>
    <property type="project" value="InterPro"/>
</dbReference>
<evidence type="ECO:0000259" key="6">
    <source>
        <dbReference type="Pfam" id="PF23726"/>
    </source>
</evidence>
<feature type="compositionally biased region" description="Basic and acidic residues" evidence="3">
    <location>
        <begin position="355"/>
        <end position="367"/>
    </location>
</feature>
<dbReference type="InterPro" id="IPR015943">
    <property type="entry name" value="WD40/YVTN_repeat-like_dom_sf"/>
</dbReference>
<keyword evidence="8" id="KW-1185">Reference proteome</keyword>
<dbReference type="InterPro" id="IPR058543">
    <property type="entry name" value="Beta-prop_RSE1/DDB1/CPSF1_2nd"/>
</dbReference>
<dbReference type="EnsemblMetazoa" id="SMAR012130-RA">
    <property type="protein sequence ID" value="SMAR012130-PA"/>
    <property type="gene ID" value="SMAR012130"/>
</dbReference>
<evidence type="ECO:0000256" key="3">
    <source>
        <dbReference type="SAM" id="MobiDB-lite"/>
    </source>
</evidence>
<evidence type="ECO:0000259" key="4">
    <source>
        <dbReference type="Pfam" id="PF03178"/>
    </source>
</evidence>
<sequence>MFAIHKQLHPPTGVEHAIFCHFFNRREKNLILSGANQLRVFKLYGNKMECSQTFELYGNIMSLQSVQLPESSRDYLLLSFRDAKLSIVEYDPETHDLKTISIHQFEEAEMKNGRKQISDIPEIRVDPQARCAVMSAYGNMIVFPFNNRSNNQQSSYTINPRKIEDGMNNIIDFQFLHGYFEPTLLFLYESSNTCSISAVSINLEHRVNPIIWSKSNLPFDCFRVLPVANPGGILLFAVNSLFYLNQSFEPYGVSLNGTTKTSSSMIIPLKIQENVQLSLDCCHMTFITDDRLLLSLKDGELHLLTLFFDNWRMMERFKFEKIASTVLATCLCVCENNFLFLGSRLGNSHLLRYSDEKSMRKSDEPPPRKKRKSGSSEITSTLKVEICDSLLNFGPCGQILPGGTQLLSEEFSNNDSNPHLELVAATGHGKNGALTVLQRSVKPRIISTFQLPDIVDMWTVQGPELDSYLILSSSDTTMILQTGQDIDELDDTGFNHQTSTIFVGNVGNGRYIVQVSSNSVYLLEGIREIQHISLDDVIIVRASLTDPHLMLMSDKGVLFHLTLRLNDGSPQLTLDKPRISRLKILNMCLYEDLSGLFITSVTNRNKVEKNDLNNDEAKLYGKSKCDRLLRTTVSNHRRNLEIPSSFWLVVVIEDGSLELYSLSDFKLVFRVRDFFTCPRVLVDSEEIVSVATHIPVAKELLLVGLGPGKRRPYLFSRVGEEILIYETFLFESVVENHLNLRFKKVSHSIVAREQRIANLFHYFEDISSYSGVFVSGSQPYWIFFTLHGELRTHPMFIDGSVVCFSSFHNINSPKGFLYINGKSELRVCALPDHLSYDAYWPVRKIPLHFTCHFVSYHVESKIYCVVTSTDEERFRIQLFSPLNWESISNTDFVLDESEFVTCLKNVNLSYPGSRSGFKEYITVGTNYNTGEDVANRGRIVILDMIEVVPIPGRPLTKNRLKSVYSKLQKGPVTTLCQVAGYLVSGIGQKLHVWSLVDEDLVPIAFIDSQVYIHTSVSVRNFILVADIYKSVTLLWFQEEHKKLSVVSRDVKPMEVYAIEFLIDNNRLEFLVSDSERNVVLFSFSPELKESCGGQLLVRKGDFHVGSCINSFFRISAKSSDDDDQRQLTVYGSLDGSVGYFLPVSEKLYRRLFMLQNVLVTHLAHTAGLNPKAFRIFKSRRSDVLKNQKNVLDGDLLWKYLHLSSGGKVEVSKRIGTTVGQILDDLVTIGTCASHF</sequence>
<evidence type="ECO:0008006" key="9">
    <source>
        <dbReference type="Google" id="ProtNLM"/>
    </source>
</evidence>
<dbReference type="GO" id="GO:0005634">
    <property type="term" value="C:nucleus"/>
    <property type="evidence" value="ECO:0007669"/>
    <property type="project" value="UniProtKB-SubCell"/>
</dbReference>
<dbReference type="HOGENOM" id="CLU_002414_0_0_1"/>
<reference evidence="8" key="1">
    <citation type="submission" date="2011-05" db="EMBL/GenBank/DDBJ databases">
        <authorList>
            <person name="Richards S.R."/>
            <person name="Qu J."/>
            <person name="Jiang H."/>
            <person name="Jhangiani S.N."/>
            <person name="Agravi P."/>
            <person name="Goodspeed R."/>
            <person name="Gross S."/>
            <person name="Mandapat C."/>
            <person name="Jackson L."/>
            <person name="Mathew T."/>
            <person name="Pu L."/>
            <person name="Thornton R."/>
            <person name="Saada N."/>
            <person name="Wilczek-Boney K.B."/>
            <person name="Lee S."/>
            <person name="Kovar C."/>
            <person name="Wu Y."/>
            <person name="Scherer S.E."/>
            <person name="Worley K.C."/>
            <person name="Muzny D.M."/>
            <person name="Gibbs R."/>
        </authorList>
    </citation>
    <scope>NUCLEOTIDE SEQUENCE</scope>
    <source>
        <strain evidence="8">Brora</strain>
    </source>
</reference>
<proteinExistence type="predicted"/>
<dbReference type="Pfam" id="PF23726">
    <property type="entry name" value="Beta-prop_RSE1_2nd"/>
    <property type="match status" value="1"/>
</dbReference>
<dbReference type="EMBL" id="JH432116">
    <property type="status" value="NOT_ANNOTATED_CDS"/>
    <property type="molecule type" value="Genomic_DNA"/>
</dbReference>
<evidence type="ECO:0000313" key="7">
    <source>
        <dbReference type="EnsemblMetazoa" id="SMAR012130-PA"/>
    </source>
</evidence>
<dbReference type="Proteomes" id="UP000014500">
    <property type="component" value="Unassembled WGS sequence"/>
</dbReference>
<feature type="domain" description="RSE1/DDB1/CPSF1 first beta-propeller" evidence="5">
    <location>
        <begin position="14"/>
        <end position="357"/>
    </location>
</feature>
<name>T1JE89_STRMM</name>
<evidence type="ECO:0000259" key="5">
    <source>
        <dbReference type="Pfam" id="PF10433"/>
    </source>
</evidence>
<dbReference type="PANTHER" id="PTHR10644">
    <property type="entry name" value="DNA REPAIR/RNA PROCESSING CPSF FAMILY"/>
    <property type="match status" value="1"/>
</dbReference>
<feature type="region of interest" description="Disordered" evidence="3">
    <location>
        <begin position="355"/>
        <end position="377"/>
    </location>
</feature>
<dbReference type="Pfam" id="PF03178">
    <property type="entry name" value="CPSF_A"/>
    <property type="match status" value="1"/>
</dbReference>
<accession>T1JE89</accession>
<dbReference type="eggNOG" id="KOG1896">
    <property type="taxonomic scope" value="Eukaryota"/>
</dbReference>
<dbReference type="PhylomeDB" id="T1JE89"/>